<dbReference type="Pfam" id="PF05175">
    <property type="entry name" value="MTS"/>
    <property type="match status" value="1"/>
</dbReference>
<evidence type="ECO:0000259" key="3">
    <source>
        <dbReference type="Pfam" id="PF05175"/>
    </source>
</evidence>
<comment type="caution">
    <text evidence="4">The sequence shown here is derived from an EMBL/GenBank/DDBJ whole genome shotgun (WGS) entry which is preliminary data.</text>
</comment>
<dbReference type="PATRIC" id="fig|301148.3.peg.2795"/>
<evidence type="ECO:0000313" key="4">
    <source>
        <dbReference type="EMBL" id="KYD20732.1"/>
    </source>
</evidence>
<dbReference type="Gene3D" id="3.40.50.150">
    <property type="entry name" value="Vaccinia Virus protein VP39"/>
    <property type="match status" value="1"/>
</dbReference>
<reference evidence="4 5" key="1">
    <citation type="submission" date="2016-01" db="EMBL/GenBank/DDBJ databases">
        <title>Draft Genome Sequences of Seven Thermophilic Sporeformers Isolated from Foods.</title>
        <authorList>
            <person name="Berendsen E.M."/>
            <person name="Wells-Bennik M.H."/>
            <person name="Krawcyk A.O."/>
            <person name="De Jong A."/>
            <person name="Holsappel S."/>
            <person name="Eijlander R.T."/>
            <person name="Kuipers O.P."/>
        </authorList>
    </citation>
    <scope>NUCLEOTIDE SEQUENCE [LARGE SCALE GENOMIC DNA]</scope>
    <source>
        <strain evidence="4 5">B4135</strain>
    </source>
</reference>
<evidence type="ECO:0000313" key="5">
    <source>
        <dbReference type="Proteomes" id="UP000075683"/>
    </source>
</evidence>
<dbReference type="InterPro" id="IPR046977">
    <property type="entry name" value="RsmC/RlmG"/>
</dbReference>
<dbReference type="RefSeq" id="WP_235597150.1">
    <property type="nucleotide sequence ID" value="NZ_LQYT01000030.1"/>
</dbReference>
<proteinExistence type="predicted"/>
<evidence type="ECO:0000256" key="2">
    <source>
        <dbReference type="ARBA" id="ARBA00022679"/>
    </source>
</evidence>
<dbReference type="Proteomes" id="UP000075683">
    <property type="component" value="Unassembled WGS sequence"/>
</dbReference>
<dbReference type="SUPFAM" id="SSF53335">
    <property type="entry name" value="S-adenosyl-L-methionine-dependent methyltransferases"/>
    <property type="match status" value="1"/>
</dbReference>
<dbReference type="GO" id="GO:0032259">
    <property type="term" value="P:methylation"/>
    <property type="evidence" value="ECO:0007669"/>
    <property type="project" value="UniProtKB-KW"/>
</dbReference>
<organism evidence="4 5">
    <name type="scientific">Caldibacillus debilis</name>
    <dbReference type="NCBI Taxonomy" id="301148"/>
    <lineage>
        <taxon>Bacteria</taxon>
        <taxon>Bacillati</taxon>
        <taxon>Bacillota</taxon>
        <taxon>Bacilli</taxon>
        <taxon>Bacillales</taxon>
        <taxon>Bacillaceae</taxon>
        <taxon>Caldibacillus</taxon>
    </lineage>
</organism>
<evidence type="ECO:0000256" key="1">
    <source>
        <dbReference type="ARBA" id="ARBA00022603"/>
    </source>
</evidence>
<name>A0A150M911_9BACI</name>
<dbReference type="PANTHER" id="PTHR47816">
    <property type="entry name" value="RIBOSOMAL RNA SMALL SUBUNIT METHYLTRANSFERASE C"/>
    <property type="match status" value="1"/>
</dbReference>
<sequence length="226" mass="25149">MKKARKHAGFFARKGEKSDLTDHYYSPDPSAESRPSLWQDTLRGFSLTFKTDRGVFSKKRVDFGTRLLIESFSADGPSGPILDLGCGYGPIGLAVAKSFPDRIVHMVDVNRRALELAEENANINGCSNALVYESDGFAGISERSFAAILSNPPIRAGKKVVYPMFEKSFEHLADGGRLWIVIQKKQGAPSALKKLEEIFAEVETVRREKGYYVFCAKKFDSVLRIC</sequence>
<protein>
    <submittedName>
        <fullName evidence="4">Ribosomal RNA small subunit methyltransferase C</fullName>
    </submittedName>
</protein>
<dbReference type="CDD" id="cd02440">
    <property type="entry name" value="AdoMet_MTases"/>
    <property type="match status" value="1"/>
</dbReference>
<gene>
    <name evidence="4" type="ORF">B4135_0114</name>
</gene>
<dbReference type="AlphaFoldDB" id="A0A150M911"/>
<accession>A0A150M911</accession>
<dbReference type="STRING" id="301148.B4135_0114"/>
<dbReference type="InterPro" id="IPR029063">
    <property type="entry name" value="SAM-dependent_MTases_sf"/>
</dbReference>
<dbReference type="EMBL" id="LQYT01000030">
    <property type="protein sequence ID" value="KYD20732.1"/>
    <property type="molecule type" value="Genomic_DNA"/>
</dbReference>
<dbReference type="GO" id="GO:0008757">
    <property type="term" value="F:S-adenosylmethionine-dependent methyltransferase activity"/>
    <property type="evidence" value="ECO:0007669"/>
    <property type="project" value="InterPro"/>
</dbReference>
<keyword evidence="1 4" id="KW-0489">Methyltransferase</keyword>
<dbReference type="InterPro" id="IPR007848">
    <property type="entry name" value="Small_mtfrase_dom"/>
</dbReference>
<keyword evidence="2 4" id="KW-0808">Transferase</keyword>
<feature type="domain" description="Methyltransferase small" evidence="3">
    <location>
        <begin position="47"/>
        <end position="214"/>
    </location>
</feature>
<dbReference type="PANTHER" id="PTHR47816:SF4">
    <property type="entry name" value="RIBOSOMAL RNA SMALL SUBUNIT METHYLTRANSFERASE C"/>
    <property type="match status" value="1"/>
</dbReference>